<evidence type="ECO:0000313" key="3">
    <source>
        <dbReference type="Proteomes" id="UP001153076"/>
    </source>
</evidence>
<dbReference type="Proteomes" id="UP001153076">
    <property type="component" value="Unassembled WGS sequence"/>
</dbReference>
<evidence type="ECO:0000256" key="1">
    <source>
        <dbReference type="SAM" id="MobiDB-lite"/>
    </source>
</evidence>
<keyword evidence="3" id="KW-1185">Reference proteome</keyword>
<comment type="caution">
    <text evidence="2">The sequence shown here is derived from an EMBL/GenBank/DDBJ whole genome shotgun (WGS) entry which is preliminary data.</text>
</comment>
<organism evidence="2 3">
    <name type="scientific">Carnegiea gigantea</name>
    <dbReference type="NCBI Taxonomy" id="171969"/>
    <lineage>
        <taxon>Eukaryota</taxon>
        <taxon>Viridiplantae</taxon>
        <taxon>Streptophyta</taxon>
        <taxon>Embryophyta</taxon>
        <taxon>Tracheophyta</taxon>
        <taxon>Spermatophyta</taxon>
        <taxon>Magnoliopsida</taxon>
        <taxon>eudicotyledons</taxon>
        <taxon>Gunneridae</taxon>
        <taxon>Pentapetalae</taxon>
        <taxon>Caryophyllales</taxon>
        <taxon>Cactineae</taxon>
        <taxon>Cactaceae</taxon>
        <taxon>Cactoideae</taxon>
        <taxon>Echinocereeae</taxon>
        <taxon>Carnegiea</taxon>
    </lineage>
</organism>
<protein>
    <submittedName>
        <fullName evidence="2">Uncharacterized protein</fullName>
    </submittedName>
</protein>
<evidence type="ECO:0000313" key="2">
    <source>
        <dbReference type="EMBL" id="KAJ8419822.1"/>
    </source>
</evidence>
<sequence>MTGSPIDEGPIARLSLPPLAMGRRPRPHLAIPRSSAFFKPASFRGAQGRVLTRKRLSLYIPRENESDESGHAPYLLGLLSNKALPLLLPPMLDVSRRLFGSGVPGFEDCQPRPRLICIKQKGSQVNTKHKTTARKKSLVKNFNLGSQFNGFRLNCLSHEFRDGPRLIILTYIKLEVAGGPLLVGRSFLEGIPHGLSLIPEAEVILPVLQFWFLLNGRHEARSIVKAIPPQVVRLLGRLLNGMNKAERLSRINKAAQLTGENGDHSLGPPGTPLYTWQAAHSRWHPPQESGRNNRQARGWVPGNSDPSTTISVTTSARSFRLSTDLPDPNDALDEEGLVDALSEDELLEDCLEEQPDEPVPQEALELVEPTSASGIRHLHLGAKDAGGGGILTAGPQGSARFKKGHYTGNLFGCETKLSLLLITRRGRGGRPTLNLSPGHLGSLGPLLHQLADKAVLTLGAQSQLSRPRLRPTKSAGIICGNLWEGGEVGTKRSSNAR</sequence>
<gene>
    <name evidence="2" type="ORF">Cgig2_013316</name>
</gene>
<proteinExistence type="predicted"/>
<accession>A0A9Q1JEC3</accession>
<feature type="region of interest" description="Disordered" evidence="1">
    <location>
        <begin position="282"/>
        <end position="310"/>
    </location>
</feature>
<dbReference type="EMBL" id="JAKOGI010004363">
    <property type="protein sequence ID" value="KAJ8419822.1"/>
    <property type="molecule type" value="Genomic_DNA"/>
</dbReference>
<reference evidence="2" key="1">
    <citation type="submission" date="2022-04" db="EMBL/GenBank/DDBJ databases">
        <title>Carnegiea gigantea Genome sequencing and assembly v2.</title>
        <authorList>
            <person name="Copetti D."/>
            <person name="Sanderson M.J."/>
            <person name="Burquez A."/>
            <person name="Wojciechowski M.F."/>
        </authorList>
    </citation>
    <scope>NUCLEOTIDE SEQUENCE</scope>
    <source>
        <strain evidence="2">SGP5-SGP5p</strain>
        <tissue evidence="2">Aerial part</tissue>
    </source>
</reference>
<dbReference type="AlphaFoldDB" id="A0A9Q1JEC3"/>
<name>A0A9Q1JEC3_9CARY</name>